<keyword evidence="2" id="KW-1185">Reference proteome</keyword>
<evidence type="ECO:0000313" key="1">
    <source>
        <dbReference type="EMBL" id="MFD2916595.1"/>
    </source>
</evidence>
<sequence>MKIYLKMLIVLVVLMSCQDTKKEGNGLISKVEKEEISQKRKMDASKDKQNKQILTKAQFEDFFPKDIVAYKLFNVSVLMSSAFASAMYVKGNDYDHTLTYSLEDCNRKGAANVKNFEASYKIKGQGAPGTEYIYKERDGHKTIAFLQPKINRNDLRFVYNNRFRIVIKGAETIETLWSYIKKEDLQKLDTY</sequence>
<dbReference type="EMBL" id="JBHUOS010000010">
    <property type="protein sequence ID" value="MFD2916595.1"/>
    <property type="molecule type" value="Genomic_DNA"/>
</dbReference>
<comment type="caution">
    <text evidence="1">The sequence shown here is derived from an EMBL/GenBank/DDBJ whole genome shotgun (WGS) entry which is preliminary data.</text>
</comment>
<dbReference type="Proteomes" id="UP001597548">
    <property type="component" value="Unassembled WGS sequence"/>
</dbReference>
<dbReference type="PROSITE" id="PS51257">
    <property type="entry name" value="PROKAR_LIPOPROTEIN"/>
    <property type="match status" value="1"/>
</dbReference>
<organism evidence="1 2">
    <name type="scientific">Psychroserpens luteus</name>
    <dbReference type="NCBI Taxonomy" id="1434066"/>
    <lineage>
        <taxon>Bacteria</taxon>
        <taxon>Pseudomonadati</taxon>
        <taxon>Bacteroidota</taxon>
        <taxon>Flavobacteriia</taxon>
        <taxon>Flavobacteriales</taxon>
        <taxon>Flavobacteriaceae</taxon>
        <taxon>Psychroserpens</taxon>
    </lineage>
</organism>
<proteinExistence type="predicted"/>
<reference evidence="2" key="1">
    <citation type="journal article" date="2019" name="Int. J. Syst. Evol. Microbiol.">
        <title>The Global Catalogue of Microorganisms (GCM) 10K type strain sequencing project: providing services to taxonomists for standard genome sequencing and annotation.</title>
        <authorList>
            <consortium name="The Broad Institute Genomics Platform"/>
            <consortium name="The Broad Institute Genome Sequencing Center for Infectious Disease"/>
            <person name="Wu L."/>
            <person name="Ma J."/>
        </authorList>
    </citation>
    <scope>NUCLEOTIDE SEQUENCE [LARGE SCALE GENOMIC DNA]</scope>
    <source>
        <strain evidence="2">KCTC 32514</strain>
    </source>
</reference>
<gene>
    <name evidence="1" type="ORF">ACFS29_13150</name>
</gene>
<evidence type="ECO:0000313" key="2">
    <source>
        <dbReference type="Proteomes" id="UP001597548"/>
    </source>
</evidence>
<dbReference type="RefSeq" id="WP_194506540.1">
    <property type="nucleotide sequence ID" value="NZ_JADILU010000001.1"/>
</dbReference>
<name>A0ABW5ZVX5_9FLAO</name>
<protein>
    <recommendedName>
        <fullName evidence="3">Lipoprotein</fullName>
    </recommendedName>
</protein>
<accession>A0ABW5ZVX5</accession>
<evidence type="ECO:0008006" key="3">
    <source>
        <dbReference type="Google" id="ProtNLM"/>
    </source>
</evidence>